<evidence type="ECO:0000256" key="1">
    <source>
        <dbReference type="SAM" id="SignalP"/>
    </source>
</evidence>
<dbReference type="Gene3D" id="2.60.40.10">
    <property type="entry name" value="Immunoglobulins"/>
    <property type="match status" value="1"/>
</dbReference>
<protein>
    <recommendedName>
        <fullName evidence="4">Ig-like domain (Group 3)</fullName>
    </recommendedName>
</protein>
<name>A0A1H5RJJ4_9PSEU</name>
<feature type="chain" id="PRO_5011559126" description="Ig-like domain (Group 3)" evidence="1">
    <location>
        <begin position="27"/>
        <end position="888"/>
    </location>
</feature>
<keyword evidence="1" id="KW-0732">Signal</keyword>
<evidence type="ECO:0000313" key="3">
    <source>
        <dbReference type="Proteomes" id="UP000198878"/>
    </source>
</evidence>
<evidence type="ECO:0008006" key="4">
    <source>
        <dbReference type="Google" id="ProtNLM"/>
    </source>
</evidence>
<dbReference type="AlphaFoldDB" id="A0A1H5RJJ4"/>
<keyword evidence="3" id="KW-1185">Reference proteome</keyword>
<dbReference type="GO" id="GO:0005975">
    <property type="term" value="P:carbohydrate metabolic process"/>
    <property type="evidence" value="ECO:0007669"/>
    <property type="project" value="UniProtKB-ARBA"/>
</dbReference>
<feature type="signal peptide" evidence="1">
    <location>
        <begin position="1"/>
        <end position="26"/>
    </location>
</feature>
<accession>A0A1H5RJJ4</accession>
<dbReference type="EMBL" id="FNUJ01000015">
    <property type="protein sequence ID" value="SEF37671.1"/>
    <property type="molecule type" value="Genomic_DNA"/>
</dbReference>
<evidence type="ECO:0000313" key="2">
    <source>
        <dbReference type="EMBL" id="SEF37671.1"/>
    </source>
</evidence>
<sequence>MRRLVLLPAVLVAGSISVLTAPAASAADGFVPSATVARASWGYVEASTPTAAHVGGTGTAPVGTTPRGAKGARSFFTFDVARFKGTHVVSAVVVAKETRAADCAHRSLELWRTAPFTSRSSWVKPSTELERLATAGKPASGCVVADTRFDVGAALGAAAARGDSQLTLELRVPAGQEFDPRYARDFADGVALQVGYNGAPAAPTALENNDVACTPDAPGRYLNPNYRDFTPSVVMSGHFTDPDQGDELTARYELWPVDRPSAKRQLDGPVYEGGSGSVLVKSEELTEGTTYAWRVRGDDGTDVSPWSTTCYFTVDRVVPNAPTVSSDVYRTDVNGEQGDVGVPGHFTFGAGGSDDVVAYEYAISPYGWSDPKTVAPEHPGGPVTVTWTPTDSGHTYVYAYAIDRAGNRSSSLSAGFYVHESRPDIWSVQYPQGWTNLEGGVGIPGVFNFAPVLLEDVVEYQYRLDNGPTLSAPAGADHKGAATITPQSGGFHDVYVRAKTASGYVGAERGYHFQVDDMPTVTGTDGVILLGAPHTMTLAPRAAGVTSYDYAFDINAGSAGEFRSVPAGPDGTATITWTPDRTDYNRIRIRSHSGTAPPTLERSVYLYIDGAAPTVTVTGGAHPGEVVNATFSTRLPGVTQYRYTIDNEPTRTVPARADGTAAVSWTPVTGGWQSVWVQAITASGITSPQGSGSVYVHDEPSISSAEFPENGTTAGHPGRFTLVAHQPGAVEFGYTLDGGEVTLPIGPDGRASFDWTPPGYDDYRLTAWTRDAAGTRSTQETYDFDVFTQPVIASDDYPEGKFGGGPGVPGTFRFSTASDSATSYDYTFSGPSEDESGTVAAGPDGKATLTWTPKEAGYYSLTVSHRYRDGGYRTERYYSFFVRDGASS</sequence>
<reference evidence="3" key="1">
    <citation type="submission" date="2016-10" db="EMBL/GenBank/DDBJ databases">
        <authorList>
            <person name="Varghese N."/>
            <person name="Submissions S."/>
        </authorList>
    </citation>
    <scope>NUCLEOTIDE SEQUENCE [LARGE SCALE GENOMIC DNA]</scope>
    <source>
        <strain evidence="3">DSM 44654</strain>
    </source>
</reference>
<dbReference type="InterPro" id="IPR013783">
    <property type="entry name" value="Ig-like_fold"/>
</dbReference>
<dbReference type="Proteomes" id="UP000198878">
    <property type="component" value="Unassembled WGS sequence"/>
</dbReference>
<dbReference type="RefSeq" id="WP_143051134.1">
    <property type="nucleotide sequence ID" value="NZ_FNUJ01000015.1"/>
</dbReference>
<organism evidence="2 3">
    <name type="scientific">Amycolatopsis pretoriensis</name>
    <dbReference type="NCBI Taxonomy" id="218821"/>
    <lineage>
        <taxon>Bacteria</taxon>
        <taxon>Bacillati</taxon>
        <taxon>Actinomycetota</taxon>
        <taxon>Actinomycetes</taxon>
        <taxon>Pseudonocardiales</taxon>
        <taxon>Pseudonocardiaceae</taxon>
        <taxon>Amycolatopsis</taxon>
    </lineage>
</organism>
<proteinExistence type="predicted"/>
<dbReference type="STRING" id="218821.SAMN05421837_11522"/>
<gene>
    <name evidence="2" type="ORF">SAMN05421837_11522</name>
</gene>